<evidence type="ECO:0000313" key="2">
    <source>
        <dbReference type="EMBL" id="ROV98789.1"/>
    </source>
</evidence>
<gene>
    <name evidence="2" type="ORF">VPNG_08436</name>
</gene>
<feature type="compositionally biased region" description="Polar residues" evidence="1">
    <location>
        <begin position="87"/>
        <end position="110"/>
    </location>
</feature>
<reference evidence="2 3" key="1">
    <citation type="submission" date="2015-09" db="EMBL/GenBank/DDBJ databases">
        <title>Host preference determinants of Valsa canker pathogens revealed by comparative genomics.</title>
        <authorList>
            <person name="Yin Z."/>
            <person name="Huang L."/>
        </authorList>
    </citation>
    <scope>NUCLEOTIDE SEQUENCE [LARGE SCALE GENOMIC DNA]</scope>
    <source>
        <strain evidence="2 3">SXYLt</strain>
    </source>
</reference>
<proteinExistence type="predicted"/>
<name>A0A423W616_9PEZI</name>
<organism evidence="2 3">
    <name type="scientific">Cytospora leucostoma</name>
    <dbReference type="NCBI Taxonomy" id="1230097"/>
    <lineage>
        <taxon>Eukaryota</taxon>
        <taxon>Fungi</taxon>
        <taxon>Dikarya</taxon>
        <taxon>Ascomycota</taxon>
        <taxon>Pezizomycotina</taxon>
        <taxon>Sordariomycetes</taxon>
        <taxon>Sordariomycetidae</taxon>
        <taxon>Diaporthales</taxon>
        <taxon>Cytosporaceae</taxon>
        <taxon>Cytospora</taxon>
    </lineage>
</organism>
<dbReference type="Proteomes" id="UP000285146">
    <property type="component" value="Unassembled WGS sequence"/>
</dbReference>
<keyword evidence="3" id="KW-1185">Reference proteome</keyword>
<feature type="compositionally biased region" description="Basic and acidic residues" evidence="1">
    <location>
        <begin position="224"/>
        <end position="236"/>
    </location>
</feature>
<comment type="caution">
    <text evidence="2">The sequence shown here is derived from an EMBL/GenBank/DDBJ whole genome shotgun (WGS) entry which is preliminary data.</text>
</comment>
<protein>
    <submittedName>
        <fullName evidence="2">Uncharacterized protein</fullName>
    </submittedName>
</protein>
<feature type="region of interest" description="Disordered" evidence="1">
    <location>
        <begin position="1"/>
        <end position="110"/>
    </location>
</feature>
<feature type="compositionally biased region" description="Polar residues" evidence="1">
    <location>
        <begin position="43"/>
        <end position="55"/>
    </location>
</feature>
<feature type="compositionally biased region" description="Polar residues" evidence="1">
    <location>
        <begin position="15"/>
        <end position="28"/>
    </location>
</feature>
<dbReference type="EMBL" id="LKEB01000060">
    <property type="protein sequence ID" value="ROV98789.1"/>
    <property type="molecule type" value="Genomic_DNA"/>
</dbReference>
<accession>A0A423W616</accession>
<evidence type="ECO:0000256" key="1">
    <source>
        <dbReference type="SAM" id="MobiDB-lite"/>
    </source>
</evidence>
<feature type="compositionally biased region" description="Basic and acidic residues" evidence="1">
    <location>
        <begin position="156"/>
        <end position="167"/>
    </location>
</feature>
<dbReference type="AlphaFoldDB" id="A0A423W616"/>
<dbReference type="InParanoid" id="A0A423W616"/>
<feature type="region of interest" description="Disordered" evidence="1">
    <location>
        <begin position="144"/>
        <end position="249"/>
    </location>
</feature>
<sequence>MSEAPAEPTLGPAADTTSPKSVTTTEPTISAPKPTIYSPGDVRSTSAYPNNSQMTYLPHTFHAASPGRVGHPNTITTSQAIPPHRNASLNPPTTPAENQASSPRYGNSTRGHNPAYSAAYSGACSYCGLMGHSQDICRKQKRRNTNQTTGNVLPNIHDKPDDNKAGDRQSALGDMTMDGSSGQEPIDNDEEAHHHSSQNGHGEGPKHHMTVADPGLGHSVNEPTPKRTKTDKDARGFNDSANTKDRHKPASIIRISYAPRGALRNKEVHNPGTTVSDDFTEFQRKLMKRRREEAMRLRREQGRGHY</sequence>
<evidence type="ECO:0000313" key="3">
    <source>
        <dbReference type="Proteomes" id="UP000285146"/>
    </source>
</evidence>